<name>A0A914QUQ8_9BILA</name>
<dbReference type="PROSITE" id="PS00018">
    <property type="entry name" value="EF_HAND_1"/>
    <property type="match status" value="1"/>
</dbReference>
<dbReference type="GO" id="GO:0005509">
    <property type="term" value="F:calcium ion binding"/>
    <property type="evidence" value="ECO:0007669"/>
    <property type="project" value="InterPro"/>
</dbReference>
<dbReference type="InterPro" id="IPR002048">
    <property type="entry name" value="EF_hand_dom"/>
</dbReference>
<proteinExistence type="predicted"/>
<dbReference type="InterPro" id="IPR011992">
    <property type="entry name" value="EF-hand-dom_pair"/>
</dbReference>
<dbReference type="SUPFAM" id="SSF47473">
    <property type="entry name" value="EF-hand"/>
    <property type="match status" value="1"/>
</dbReference>
<dbReference type="WBParaSite" id="PDA_v2.g7887.t1">
    <property type="protein sequence ID" value="PDA_v2.g7887.t1"/>
    <property type="gene ID" value="PDA_v2.g7887"/>
</dbReference>
<evidence type="ECO:0000259" key="2">
    <source>
        <dbReference type="PROSITE" id="PS50222"/>
    </source>
</evidence>
<sequence>MAALCFTAFARPTTNTELGDVVDIHPDTPLTAITPTATLEEFAAAVKDAMRKAEVHTSPKVPLDNTVTENNDNTDISTMEKGDKVGINETKYDSKHFNDIILNAVLDAVKKQVSNPDGSFDFMTIIKQLFDIWAKRFDHNQDGEVTIAEFAQWLIQYVKEKLDQHLN</sequence>
<feature type="domain" description="EF-hand" evidence="2">
    <location>
        <begin position="124"/>
        <end position="160"/>
    </location>
</feature>
<organism evidence="3 4">
    <name type="scientific">Panagrolaimus davidi</name>
    <dbReference type="NCBI Taxonomy" id="227884"/>
    <lineage>
        <taxon>Eukaryota</taxon>
        <taxon>Metazoa</taxon>
        <taxon>Ecdysozoa</taxon>
        <taxon>Nematoda</taxon>
        <taxon>Chromadorea</taxon>
        <taxon>Rhabditida</taxon>
        <taxon>Tylenchina</taxon>
        <taxon>Panagrolaimomorpha</taxon>
        <taxon>Panagrolaimoidea</taxon>
        <taxon>Panagrolaimidae</taxon>
        <taxon>Panagrolaimus</taxon>
    </lineage>
</organism>
<accession>A0A914QUQ8</accession>
<evidence type="ECO:0000256" key="1">
    <source>
        <dbReference type="ARBA" id="ARBA00022837"/>
    </source>
</evidence>
<protein>
    <submittedName>
        <fullName evidence="4">EF-hand domain-containing protein</fullName>
    </submittedName>
</protein>
<keyword evidence="1" id="KW-0106">Calcium</keyword>
<keyword evidence="3" id="KW-1185">Reference proteome</keyword>
<dbReference type="PROSITE" id="PS50222">
    <property type="entry name" value="EF_HAND_2"/>
    <property type="match status" value="1"/>
</dbReference>
<reference evidence="4" key="1">
    <citation type="submission" date="2022-11" db="UniProtKB">
        <authorList>
            <consortium name="WormBaseParasite"/>
        </authorList>
    </citation>
    <scope>IDENTIFICATION</scope>
</reference>
<dbReference type="InterPro" id="IPR018247">
    <property type="entry name" value="EF_Hand_1_Ca_BS"/>
</dbReference>
<evidence type="ECO:0000313" key="3">
    <source>
        <dbReference type="Proteomes" id="UP000887578"/>
    </source>
</evidence>
<dbReference type="AlphaFoldDB" id="A0A914QUQ8"/>
<evidence type="ECO:0000313" key="4">
    <source>
        <dbReference type="WBParaSite" id="PDA_v2.g7887.t1"/>
    </source>
</evidence>
<dbReference type="Proteomes" id="UP000887578">
    <property type="component" value="Unplaced"/>
</dbReference>